<feature type="transmembrane region" description="Helical" evidence="10">
    <location>
        <begin position="31"/>
        <end position="53"/>
    </location>
</feature>
<feature type="region of interest" description="Disordered" evidence="9">
    <location>
        <begin position="1"/>
        <end position="20"/>
    </location>
</feature>
<dbReference type="AlphaFoldDB" id="A0A7M1KUI7"/>
<dbReference type="SUPFAM" id="SSF55874">
    <property type="entry name" value="ATPase domain of HSP90 chaperone/DNA topoisomerase II/histidine kinase"/>
    <property type="match status" value="1"/>
</dbReference>
<dbReference type="InterPro" id="IPR005467">
    <property type="entry name" value="His_kinase_dom"/>
</dbReference>
<feature type="domain" description="Histidine kinase" evidence="11">
    <location>
        <begin position="233"/>
        <end position="450"/>
    </location>
</feature>
<keyword evidence="10" id="KW-1133">Transmembrane helix</keyword>
<organism evidence="12 13">
    <name type="scientific">Aerococcus urinaeequi</name>
    <dbReference type="NCBI Taxonomy" id="51665"/>
    <lineage>
        <taxon>Bacteria</taxon>
        <taxon>Bacillati</taxon>
        <taxon>Bacillota</taxon>
        <taxon>Bacilli</taxon>
        <taxon>Lactobacillales</taxon>
        <taxon>Aerococcaceae</taxon>
        <taxon>Aerococcus</taxon>
    </lineage>
</organism>
<dbReference type="CDD" id="cd00075">
    <property type="entry name" value="HATPase"/>
    <property type="match status" value="1"/>
</dbReference>
<evidence type="ECO:0000256" key="8">
    <source>
        <dbReference type="ARBA" id="ARBA00023136"/>
    </source>
</evidence>
<dbReference type="RefSeq" id="WP_197558990.1">
    <property type="nucleotide sequence ID" value="NZ_CP063065.1"/>
</dbReference>
<comment type="subcellular location">
    <subcellularLocation>
        <location evidence="2">Membrane</location>
    </subcellularLocation>
</comment>
<dbReference type="InterPro" id="IPR003594">
    <property type="entry name" value="HATPase_dom"/>
</dbReference>
<dbReference type="GO" id="GO:0004721">
    <property type="term" value="F:phosphoprotein phosphatase activity"/>
    <property type="evidence" value="ECO:0007669"/>
    <property type="project" value="TreeGrafter"/>
</dbReference>
<dbReference type="InterPro" id="IPR003661">
    <property type="entry name" value="HisK_dim/P_dom"/>
</dbReference>
<dbReference type="InterPro" id="IPR050351">
    <property type="entry name" value="BphY/WalK/GraS-like"/>
</dbReference>
<dbReference type="InterPro" id="IPR036890">
    <property type="entry name" value="HATPase_C_sf"/>
</dbReference>
<dbReference type="GO" id="GO:0005886">
    <property type="term" value="C:plasma membrane"/>
    <property type="evidence" value="ECO:0007669"/>
    <property type="project" value="TreeGrafter"/>
</dbReference>
<evidence type="ECO:0000256" key="9">
    <source>
        <dbReference type="SAM" id="MobiDB-lite"/>
    </source>
</evidence>
<evidence type="ECO:0000256" key="7">
    <source>
        <dbReference type="ARBA" id="ARBA00023012"/>
    </source>
</evidence>
<dbReference type="EC" id="2.7.13.3" evidence="3"/>
<keyword evidence="8 10" id="KW-0472">Membrane</keyword>
<dbReference type="Gene3D" id="3.30.565.10">
    <property type="entry name" value="Histidine kinase-like ATPase, C-terminal domain"/>
    <property type="match status" value="1"/>
</dbReference>
<accession>A0A7M1KUI7</accession>
<evidence type="ECO:0000256" key="3">
    <source>
        <dbReference type="ARBA" id="ARBA00012438"/>
    </source>
</evidence>
<dbReference type="SMART" id="SM00388">
    <property type="entry name" value="HisKA"/>
    <property type="match status" value="1"/>
</dbReference>
<dbReference type="GO" id="GO:0000155">
    <property type="term" value="F:phosphorelay sensor kinase activity"/>
    <property type="evidence" value="ECO:0007669"/>
    <property type="project" value="InterPro"/>
</dbReference>
<name>A0A7M1KUI7_9LACT</name>
<keyword evidence="10" id="KW-0812">Transmembrane</keyword>
<keyword evidence="4" id="KW-0597">Phosphoprotein</keyword>
<feature type="transmembrane region" description="Helical" evidence="10">
    <location>
        <begin position="193"/>
        <end position="212"/>
    </location>
</feature>
<evidence type="ECO:0000313" key="12">
    <source>
        <dbReference type="EMBL" id="QOQ79854.1"/>
    </source>
</evidence>
<dbReference type="GO" id="GO:0016036">
    <property type="term" value="P:cellular response to phosphate starvation"/>
    <property type="evidence" value="ECO:0007669"/>
    <property type="project" value="TreeGrafter"/>
</dbReference>
<dbReference type="FunFam" id="3.30.565.10:FF:000006">
    <property type="entry name" value="Sensor histidine kinase WalK"/>
    <property type="match status" value="1"/>
</dbReference>
<dbReference type="PRINTS" id="PR00344">
    <property type="entry name" value="BCTRLSENSOR"/>
</dbReference>
<keyword evidence="5" id="KW-0808">Transferase</keyword>
<comment type="catalytic activity">
    <reaction evidence="1">
        <text>ATP + protein L-histidine = ADP + protein N-phospho-L-histidine.</text>
        <dbReference type="EC" id="2.7.13.3"/>
    </reaction>
</comment>
<dbReference type="Pfam" id="PF02518">
    <property type="entry name" value="HATPase_c"/>
    <property type="match status" value="1"/>
</dbReference>
<evidence type="ECO:0000256" key="6">
    <source>
        <dbReference type="ARBA" id="ARBA00022777"/>
    </source>
</evidence>
<evidence type="ECO:0000256" key="4">
    <source>
        <dbReference type="ARBA" id="ARBA00022553"/>
    </source>
</evidence>
<dbReference type="EMBL" id="CP063065">
    <property type="protein sequence ID" value="QOQ79854.1"/>
    <property type="molecule type" value="Genomic_DNA"/>
</dbReference>
<keyword evidence="7" id="KW-0902">Two-component regulatory system</keyword>
<evidence type="ECO:0000256" key="1">
    <source>
        <dbReference type="ARBA" id="ARBA00000085"/>
    </source>
</evidence>
<dbReference type="SMART" id="SM00387">
    <property type="entry name" value="HATPase_c"/>
    <property type="match status" value="1"/>
</dbReference>
<dbReference type="SUPFAM" id="SSF47384">
    <property type="entry name" value="Homodimeric domain of signal transducing histidine kinase"/>
    <property type="match status" value="1"/>
</dbReference>
<dbReference type="Proteomes" id="UP000595091">
    <property type="component" value="Chromosome"/>
</dbReference>
<evidence type="ECO:0000256" key="2">
    <source>
        <dbReference type="ARBA" id="ARBA00004370"/>
    </source>
</evidence>
<dbReference type="CDD" id="cd00082">
    <property type="entry name" value="HisKA"/>
    <property type="match status" value="1"/>
</dbReference>
<evidence type="ECO:0000256" key="5">
    <source>
        <dbReference type="ARBA" id="ARBA00022679"/>
    </source>
</evidence>
<dbReference type="InterPro" id="IPR036097">
    <property type="entry name" value="HisK_dim/P_sf"/>
</dbReference>
<gene>
    <name evidence="12" type="ORF">IMX20_04045</name>
</gene>
<evidence type="ECO:0000259" key="11">
    <source>
        <dbReference type="PROSITE" id="PS50109"/>
    </source>
</evidence>
<dbReference type="InterPro" id="IPR004358">
    <property type="entry name" value="Sig_transdc_His_kin-like_C"/>
</dbReference>
<reference evidence="12 13" key="1">
    <citation type="submission" date="2020-10" db="EMBL/GenBank/DDBJ databases">
        <title>Plasmid carrying two tetracycline resistance determinant.</title>
        <authorList>
            <person name="Yang Q."/>
        </authorList>
    </citation>
    <scope>NUCLEOTIDE SEQUENCE [LARGE SCALE GENOMIC DNA]</scope>
    <source>
        <strain evidence="12 13">T43</strain>
    </source>
</reference>
<dbReference type="PANTHER" id="PTHR45453">
    <property type="entry name" value="PHOSPHATE REGULON SENSOR PROTEIN PHOR"/>
    <property type="match status" value="1"/>
</dbReference>
<evidence type="ECO:0000256" key="10">
    <source>
        <dbReference type="SAM" id="Phobius"/>
    </source>
</evidence>
<proteinExistence type="predicted"/>
<keyword evidence="6 12" id="KW-0418">Kinase</keyword>
<evidence type="ECO:0000313" key="13">
    <source>
        <dbReference type="Proteomes" id="UP000595091"/>
    </source>
</evidence>
<dbReference type="Pfam" id="PF00512">
    <property type="entry name" value="HisKA"/>
    <property type="match status" value="1"/>
</dbReference>
<dbReference type="PROSITE" id="PS50109">
    <property type="entry name" value="HIS_KIN"/>
    <property type="match status" value="1"/>
</dbReference>
<dbReference type="FunFam" id="1.10.287.130:FF:000001">
    <property type="entry name" value="Two-component sensor histidine kinase"/>
    <property type="match status" value="1"/>
</dbReference>
<sequence length="451" mass="51344">MWKRNNRHKTRNHQKKSTYENRSVRQRWHYFILNVSAFAAVFLALGVITIQILHATAYSETDISLRNLAANTHMISDAIKRSTDDFVPSQSETDHPEEPGLNRFNSQVVLWSVEGEILNQDGLGDIYSQITSLDLSTETLDEVEEVTITDESQEYHFRTITSIAPENTGNVAYITVLSNTDQIDNAVANFQQILIVSLIFFWVISIGIAYYLSRVNMKPILKSWRKQQEFVENASHELRTPLTIIQNNLDHLFTKPNAKIIDESESIAQALNETRRLTGLTTDLLTIARGDANEQTLDLTLTDIQPFIKHTTDPFRDLATLADKEFKLFNNGKAIVKVDQKKIHQVLVILLDNALKYTQAGDTITVDSHASKRHWYIYVKNTGSNIAEEDKDRIFERFYRDSASRASETSGYGLGLAIAKQIIEDHEGSITVEDGHPQGVIFTIRLRKNYD</sequence>
<protein>
    <recommendedName>
        <fullName evidence="3">histidine kinase</fullName>
        <ecNumber evidence="3">2.7.13.3</ecNumber>
    </recommendedName>
</protein>
<dbReference type="PANTHER" id="PTHR45453:SF1">
    <property type="entry name" value="PHOSPHATE REGULON SENSOR PROTEIN PHOR"/>
    <property type="match status" value="1"/>
</dbReference>
<dbReference type="Gene3D" id="1.10.287.130">
    <property type="match status" value="1"/>
</dbReference>
<feature type="compositionally biased region" description="Basic residues" evidence="9">
    <location>
        <begin position="1"/>
        <end position="16"/>
    </location>
</feature>